<feature type="region of interest" description="Disordered" evidence="1">
    <location>
        <begin position="318"/>
        <end position="337"/>
    </location>
</feature>
<feature type="compositionally biased region" description="Pro residues" evidence="1">
    <location>
        <begin position="323"/>
        <end position="336"/>
    </location>
</feature>
<comment type="caution">
    <text evidence="3">The sequence shown here is derived from an EMBL/GenBank/DDBJ whole genome shotgun (WGS) entry which is preliminary data.</text>
</comment>
<dbReference type="AlphaFoldDB" id="A0AAW2JUE9"/>
<dbReference type="Pfam" id="PF08284">
    <property type="entry name" value="RVP_2"/>
    <property type="match status" value="1"/>
</dbReference>
<organism evidence="3">
    <name type="scientific">Sesamum radiatum</name>
    <name type="common">Black benniseed</name>
    <dbReference type="NCBI Taxonomy" id="300843"/>
    <lineage>
        <taxon>Eukaryota</taxon>
        <taxon>Viridiplantae</taxon>
        <taxon>Streptophyta</taxon>
        <taxon>Embryophyta</taxon>
        <taxon>Tracheophyta</taxon>
        <taxon>Spermatophyta</taxon>
        <taxon>Magnoliopsida</taxon>
        <taxon>eudicotyledons</taxon>
        <taxon>Gunneridae</taxon>
        <taxon>Pentapetalae</taxon>
        <taxon>asterids</taxon>
        <taxon>lamiids</taxon>
        <taxon>Lamiales</taxon>
        <taxon>Pedaliaceae</taxon>
        <taxon>Sesamum</taxon>
    </lineage>
</organism>
<evidence type="ECO:0000256" key="1">
    <source>
        <dbReference type="SAM" id="MobiDB-lite"/>
    </source>
</evidence>
<protein>
    <recommendedName>
        <fullName evidence="2">Retrotransposon gag domain-containing protein</fullName>
    </recommendedName>
</protein>
<dbReference type="InterPro" id="IPR005162">
    <property type="entry name" value="Retrotrans_gag_dom"/>
</dbReference>
<gene>
    <name evidence="3" type="ORF">Sradi_6826900</name>
</gene>
<feature type="compositionally biased region" description="Pro residues" evidence="1">
    <location>
        <begin position="64"/>
        <end position="73"/>
    </location>
</feature>
<feature type="domain" description="Retrotransposon gag" evidence="2">
    <location>
        <begin position="121"/>
        <end position="210"/>
    </location>
</feature>
<reference evidence="3" key="1">
    <citation type="submission" date="2020-06" db="EMBL/GenBank/DDBJ databases">
        <authorList>
            <person name="Li T."/>
            <person name="Hu X."/>
            <person name="Zhang T."/>
            <person name="Song X."/>
            <person name="Zhang H."/>
            <person name="Dai N."/>
            <person name="Sheng W."/>
            <person name="Hou X."/>
            <person name="Wei L."/>
        </authorList>
    </citation>
    <scope>NUCLEOTIDE SEQUENCE</scope>
    <source>
        <strain evidence="3">G02</strain>
        <tissue evidence="3">Leaf</tissue>
    </source>
</reference>
<dbReference type="InterPro" id="IPR021109">
    <property type="entry name" value="Peptidase_aspartic_dom_sf"/>
</dbReference>
<feature type="region of interest" description="Disordered" evidence="1">
    <location>
        <begin position="243"/>
        <end position="273"/>
    </location>
</feature>
<name>A0AAW2JUE9_SESRA</name>
<dbReference type="CDD" id="cd00303">
    <property type="entry name" value="retropepsin_like"/>
    <property type="match status" value="1"/>
</dbReference>
<dbReference type="Gene3D" id="2.40.70.10">
    <property type="entry name" value="Acid Proteases"/>
    <property type="match status" value="1"/>
</dbReference>
<proteinExistence type="predicted"/>
<feature type="region of interest" description="Disordered" evidence="1">
    <location>
        <begin position="56"/>
        <end position="80"/>
    </location>
</feature>
<dbReference type="Pfam" id="PF03732">
    <property type="entry name" value="Retrotrans_gag"/>
    <property type="match status" value="1"/>
</dbReference>
<accession>A0AAW2JUE9</accession>
<evidence type="ECO:0000259" key="2">
    <source>
        <dbReference type="Pfam" id="PF03732"/>
    </source>
</evidence>
<sequence>MPPKSTQALEETILSLSERLADLHASMDQRHKSLVAAVSDLRHQFHSFPPAPSPLMAFAATSPSTPPPPPPALSPSTSSSNLKLPKLTLPPFDGSNPLDWVFQAEQFFTFYQVPQDHRLDLISFYMQGDALSWFKWMFTNRHLSSWDAFIRSLELRFGPSSFDNHEAMLFKLRQHGFVTDFQAEFERLCNRVVGLPPESILNCFISGLRPNIQWELAVLRSFSISQVVGLAKLIEAKNVDARRSSTPARFSTPPSLPPLLSAPPPKPPFPARRLTPAEMQARCAQGLCFNCDDKFSPGHKCKAKQFLLLLPDDIDADLVSSPPSDPDSPPPPPQPPSFVSSDPLLHFHLSNAAVTSPLSPRALCLRGSIFEHSVTVLIYSSSSHNILQPRVAAFLNLPISPVNPFQVFVGNRASLTCSGYCTSVSLVLQSYKSPIPFYIFPIHRADVVLGAHWLSSLGPFLSDFSVPSMQFYHQNTLITLTDSSSCTPQFAAFSQIQRYLTTDAIHSFFALSVHSPSPPPH</sequence>
<reference evidence="3" key="2">
    <citation type="journal article" date="2024" name="Plant">
        <title>Genomic evolution and insights into agronomic trait innovations of Sesamum species.</title>
        <authorList>
            <person name="Miao H."/>
            <person name="Wang L."/>
            <person name="Qu L."/>
            <person name="Liu H."/>
            <person name="Sun Y."/>
            <person name="Le M."/>
            <person name="Wang Q."/>
            <person name="Wei S."/>
            <person name="Zheng Y."/>
            <person name="Lin W."/>
            <person name="Duan Y."/>
            <person name="Cao H."/>
            <person name="Xiong S."/>
            <person name="Wang X."/>
            <person name="Wei L."/>
            <person name="Li C."/>
            <person name="Ma Q."/>
            <person name="Ju M."/>
            <person name="Zhao R."/>
            <person name="Li G."/>
            <person name="Mu C."/>
            <person name="Tian Q."/>
            <person name="Mei H."/>
            <person name="Zhang T."/>
            <person name="Gao T."/>
            <person name="Zhang H."/>
        </authorList>
    </citation>
    <scope>NUCLEOTIDE SEQUENCE</scope>
    <source>
        <strain evidence="3">G02</strain>
    </source>
</reference>
<dbReference type="EMBL" id="JACGWJ010000032">
    <property type="protein sequence ID" value="KAL0297748.1"/>
    <property type="molecule type" value="Genomic_DNA"/>
</dbReference>
<evidence type="ECO:0000313" key="3">
    <source>
        <dbReference type="EMBL" id="KAL0297748.1"/>
    </source>
</evidence>
<feature type="compositionally biased region" description="Pro residues" evidence="1">
    <location>
        <begin position="254"/>
        <end position="270"/>
    </location>
</feature>